<reference evidence="3" key="1">
    <citation type="submission" date="2016-10" db="EMBL/GenBank/DDBJ databases">
        <authorList>
            <person name="Varghese N."/>
            <person name="Submissions S."/>
        </authorList>
    </citation>
    <scope>NUCLEOTIDE SEQUENCE [LARGE SCALE GENOMIC DNA]</scope>
    <source>
        <strain evidence="3">Gh-67</strain>
    </source>
</reference>
<dbReference type="RefSeq" id="WP_091162470.1">
    <property type="nucleotide sequence ID" value="NZ_CP071878.2"/>
</dbReference>
<feature type="transmembrane region" description="Helical" evidence="1">
    <location>
        <begin position="6"/>
        <end position="25"/>
    </location>
</feature>
<sequence length="65" mass="7334">MESTLNYLAGFVSLTFMGLSAMYKFKLEKLQGTGKIPNIISARQRQIVFFVLAVLSALIIFISRF</sequence>
<name>A0A1G7NHT1_9SPHI</name>
<keyword evidence="3" id="KW-1185">Reference proteome</keyword>
<gene>
    <name evidence="2" type="ORF">SAMN05192573_101248</name>
</gene>
<organism evidence="2 3">
    <name type="scientific">Mucilaginibacter gossypii</name>
    <dbReference type="NCBI Taxonomy" id="551996"/>
    <lineage>
        <taxon>Bacteria</taxon>
        <taxon>Pseudomonadati</taxon>
        <taxon>Bacteroidota</taxon>
        <taxon>Sphingobacteriia</taxon>
        <taxon>Sphingobacteriales</taxon>
        <taxon>Sphingobacteriaceae</taxon>
        <taxon>Mucilaginibacter</taxon>
    </lineage>
</organism>
<keyword evidence="1" id="KW-1133">Transmembrane helix</keyword>
<dbReference type="Proteomes" id="UP000199705">
    <property type="component" value="Unassembled WGS sequence"/>
</dbReference>
<keyword evidence="1" id="KW-0472">Membrane</keyword>
<proteinExistence type="predicted"/>
<evidence type="ECO:0000256" key="1">
    <source>
        <dbReference type="SAM" id="Phobius"/>
    </source>
</evidence>
<dbReference type="EMBL" id="FNCG01000001">
    <property type="protein sequence ID" value="SDF73512.1"/>
    <property type="molecule type" value="Genomic_DNA"/>
</dbReference>
<evidence type="ECO:0000313" key="2">
    <source>
        <dbReference type="EMBL" id="SDF73512.1"/>
    </source>
</evidence>
<accession>A0A1G7NHT1</accession>
<evidence type="ECO:0000313" key="3">
    <source>
        <dbReference type="Proteomes" id="UP000199705"/>
    </source>
</evidence>
<protein>
    <submittedName>
        <fullName evidence="2">Uncharacterized protein</fullName>
    </submittedName>
</protein>
<keyword evidence="1" id="KW-0812">Transmembrane</keyword>
<feature type="transmembrane region" description="Helical" evidence="1">
    <location>
        <begin position="46"/>
        <end position="63"/>
    </location>
</feature>
<dbReference type="AlphaFoldDB" id="A0A1G7NHT1"/>